<sequence>MMSPALFISLVAGWMVLAVMALLATGSPRALRGLLAMLLLGLCAVGCQPAHTLAQALMLACPALALCVRIFMPGTAVRAAGRMAGLEPFILSANATLALACGRCDLLVMFIGLGLGLHLACGRHGDWGALRVGLGGLVMAQGGLFVLQAGWGARQEQAGAVLLAGGLLLACGVLSGSVREQALADRQMALLATMPVLAQAAIVWPALRAALTFLGCVCLLWSLRPRPRALSGGMGWSGWVVLAAGLPPATACLPLAACLLALACGGGAGRGVVALRLLWPPFLPGVALALVLLAEMAAMPEVALLAGACLWPVFTSAPSAVAESAPVAWARAGLALVLGCMVLALALRGGMVLA</sequence>
<feature type="transmembrane region" description="Helical" evidence="1">
    <location>
        <begin position="302"/>
        <end position="322"/>
    </location>
</feature>
<protein>
    <submittedName>
        <fullName evidence="2">Uncharacterized protein</fullName>
    </submittedName>
</protein>
<keyword evidence="1" id="KW-1133">Transmembrane helix</keyword>
<feature type="transmembrane region" description="Helical" evidence="1">
    <location>
        <begin position="274"/>
        <end position="293"/>
    </location>
</feature>
<feature type="transmembrane region" description="Helical" evidence="1">
    <location>
        <begin position="159"/>
        <end position="178"/>
    </location>
</feature>
<dbReference type="AlphaFoldDB" id="A0A318R495"/>
<feature type="transmembrane region" description="Helical" evidence="1">
    <location>
        <begin position="328"/>
        <end position="347"/>
    </location>
</feature>
<keyword evidence="3" id="KW-1185">Reference proteome</keyword>
<dbReference type="OrthoDB" id="7283410at2"/>
<feature type="transmembrane region" description="Helical" evidence="1">
    <location>
        <begin position="6"/>
        <end position="24"/>
    </location>
</feature>
<dbReference type="RefSeq" id="WP_110567330.1">
    <property type="nucleotide sequence ID" value="NZ_CP137147.1"/>
</dbReference>
<accession>A0A318R495</accession>
<dbReference type="EMBL" id="NKUA01000002">
    <property type="protein sequence ID" value="PYD80833.1"/>
    <property type="molecule type" value="Genomic_DNA"/>
</dbReference>
<dbReference type="Proteomes" id="UP000247814">
    <property type="component" value="Unassembled WGS sequence"/>
</dbReference>
<feature type="transmembrane region" description="Helical" evidence="1">
    <location>
        <begin position="89"/>
        <end position="115"/>
    </location>
</feature>
<organism evidence="2 3">
    <name type="scientific">Komagataeibacter sucrofermentans</name>
    <dbReference type="NCBI Taxonomy" id="1053551"/>
    <lineage>
        <taxon>Bacteria</taxon>
        <taxon>Pseudomonadati</taxon>
        <taxon>Pseudomonadota</taxon>
        <taxon>Alphaproteobacteria</taxon>
        <taxon>Acetobacterales</taxon>
        <taxon>Acetobacteraceae</taxon>
        <taxon>Komagataeibacter</taxon>
    </lineage>
</organism>
<keyword evidence="1" id="KW-0812">Transmembrane</keyword>
<evidence type="ECO:0000313" key="3">
    <source>
        <dbReference type="Proteomes" id="UP000247814"/>
    </source>
</evidence>
<evidence type="ECO:0000313" key="2">
    <source>
        <dbReference type="EMBL" id="PYD80833.1"/>
    </source>
</evidence>
<comment type="caution">
    <text evidence="2">The sequence shown here is derived from an EMBL/GenBank/DDBJ whole genome shotgun (WGS) entry which is preliminary data.</text>
</comment>
<name>A0A318R495_9PROT</name>
<proteinExistence type="predicted"/>
<feature type="transmembrane region" description="Helical" evidence="1">
    <location>
        <begin position="31"/>
        <end position="51"/>
    </location>
</feature>
<feature type="transmembrane region" description="Helical" evidence="1">
    <location>
        <begin position="57"/>
        <end position="77"/>
    </location>
</feature>
<keyword evidence="1" id="KW-0472">Membrane</keyword>
<feature type="transmembrane region" description="Helical" evidence="1">
    <location>
        <begin position="235"/>
        <end position="262"/>
    </location>
</feature>
<gene>
    <name evidence="2" type="ORF">CFR77_02750</name>
</gene>
<feature type="transmembrane region" description="Helical" evidence="1">
    <location>
        <begin position="127"/>
        <end position="147"/>
    </location>
</feature>
<evidence type="ECO:0000256" key="1">
    <source>
        <dbReference type="SAM" id="Phobius"/>
    </source>
</evidence>
<reference evidence="2 3" key="1">
    <citation type="submission" date="2017-07" db="EMBL/GenBank/DDBJ databases">
        <title>A draft genome sequence of Komagataeibacter sucrofermentans LMG 18788.</title>
        <authorList>
            <person name="Skraban J."/>
            <person name="Cleenwerck I."/>
            <person name="Vandamme P."/>
            <person name="Trcek J."/>
        </authorList>
    </citation>
    <scope>NUCLEOTIDE SEQUENCE [LARGE SCALE GENOMIC DNA]</scope>
    <source>
        <strain evidence="2 3">LMG 18788</strain>
    </source>
</reference>
<feature type="transmembrane region" description="Helical" evidence="1">
    <location>
        <begin position="198"/>
        <end position="223"/>
    </location>
</feature>